<accession>A0A5P8WA97</accession>
<dbReference type="AlphaFoldDB" id="A0A5P8WA97"/>
<name>A0A5P8WA97_9NOSO</name>
<dbReference type="EMBL" id="CP045227">
    <property type="protein sequence ID" value="QFS49727.1"/>
    <property type="molecule type" value="Genomic_DNA"/>
</dbReference>
<reference evidence="1 2" key="1">
    <citation type="submission" date="2019-10" db="EMBL/GenBank/DDBJ databases">
        <title>Genomic and transcriptomic insights into the perfect genentic adaptation of a filamentous nitrogen-fixing cyanobacterium to rice fields.</title>
        <authorList>
            <person name="Chen Z."/>
        </authorList>
    </citation>
    <scope>NUCLEOTIDE SEQUENCE [LARGE SCALE GENOMIC DNA]</scope>
    <source>
        <strain evidence="1">CCNUC1</strain>
    </source>
</reference>
<organism evidence="1 2">
    <name type="scientific">Nostoc sphaeroides CCNUC1</name>
    <dbReference type="NCBI Taxonomy" id="2653204"/>
    <lineage>
        <taxon>Bacteria</taxon>
        <taxon>Bacillati</taxon>
        <taxon>Cyanobacteriota</taxon>
        <taxon>Cyanophyceae</taxon>
        <taxon>Nostocales</taxon>
        <taxon>Nostocaceae</taxon>
        <taxon>Nostoc</taxon>
    </lineage>
</organism>
<dbReference type="Proteomes" id="UP000326678">
    <property type="component" value="Chromosome Gxm2"/>
</dbReference>
<protein>
    <submittedName>
        <fullName evidence="1">Uncharacterized protein</fullName>
    </submittedName>
</protein>
<dbReference type="KEGG" id="nsh:GXM_07221"/>
<proteinExistence type="predicted"/>
<gene>
    <name evidence="1" type="ORF">GXM_07221</name>
</gene>
<evidence type="ECO:0000313" key="1">
    <source>
        <dbReference type="EMBL" id="QFS49727.1"/>
    </source>
</evidence>
<keyword evidence="2" id="KW-1185">Reference proteome</keyword>
<evidence type="ECO:0000313" key="2">
    <source>
        <dbReference type="Proteomes" id="UP000326678"/>
    </source>
</evidence>
<sequence length="43" mass="5234">MKDRPEFGTTHADFEQMTEATFWEMGASDRRYSRQYVLNEMRN</sequence>